<evidence type="ECO:0000313" key="5">
    <source>
        <dbReference type="EMBL" id="VTS37357.1"/>
    </source>
</evidence>
<dbReference type="CDD" id="cd17291">
    <property type="entry name" value="RMtype1_S_MgeORF438P-TRD-CR_like"/>
    <property type="match status" value="1"/>
</dbReference>
<evidence type="ECO:0000259" key="4">
    <source>
        <dbReference type="Pfam" id="PF01420"/>
    </source>
</evidence>
<dbReference type="SUPFAM" id="SSF116734">
    <property type="entry name" value="DNA methylase specificity domain"/>
    <property type="match status" value="2"/>
</dbReference>
<keyword evidence="3" id="KW-0238">DNA-binding</keyword>
<dbReference type="REBASE" id="418367">
    <property type="entry name" value="S3.San11062I"/>
</dbReference>
<keyword evidence="2" id="KW-0680">Restriction system</keyword>
<evidence type="ECO:0000256" key="1">
    <source>
        <dbReference type="ARBA" id="ARBA00010923"/>
    </source>
</evidence>
<sequence length="357" mass="40342">MGTFKFDGIAFNSTEKKKPVDEDKHTYLGLEHLDSDSIYITRYGADVAPKGDKLIMKKGDVLFGKRRAYQKKVAIAPFDGIFSAHGMVLRPKEDVIDKDFFPMFIKSDYFLDAAIKISVGSLSPTINWRDLKELKFELPSLEEQRKLAEVLWAIYDMKDKYKKLILATDELVKSQFIEWFGNEKNTAELGECAFIEKGKIITRDNVVEGDVPVVAAGIEPSCYHNESNRMAGIITVSASGANAGYVNYWNMPIFASDCNTVLTKDTNKLDEVFLYHRLRTMQEEIFLMQRGSGQPHVYAKDLEHIIVPVPNMDAQIRFSAFAEQSDKSKFALQEAIKDLDALSKKIIAENLIPAGKE</sequence>
<reference evidence="5 6" key="1">
    <citation type="submission" date="2019-05" db="EMBL/GenBank/DDBJ databases">
        <authorList>
            <consortium name="Pathogen Informatics"/>
        </authorList>
    </citation>
    <scope>NUCLEOTIDE SEQUENCE [LARGE SCALE GENOMIC DNA]</scope>
    <source>
        <strain evidence="5 6">NCTC11062</strain>
    </source>
</reference>
<dbReference type="PANTHER" id="PTHR30408:SF12">
    <property type="entry name" value="TYPE I RESTRICTION ENZYME MJAVIII SPECIFICITY SUBUNIT"/>
    <property type="match status" value="1"/>
</dbReference>
<evidence type="ECO:0000256" key="3">
    <source>
        <dbReference type="ARBA" id="ARBA00023125"/>
    </source>
</evidence>
<dbReference type="InterPro" id="IPR044946">
    <property type="entry name" value="Restrct_endonuc_typeI_TRD_sf"/>
</dbReference>
<comment type="similarity">
    <text evidence="1">Belongs to the type-I restriction system S methylase family.</text>
</comment>
<dbReference type="Gene3D" id="1.10.287.1120">
    <property type="entry name" value="Bipartite methylase S protein"/>
    <property type="match status" value="1"/>
</dbReference>
<name>A0A4V6L5W7_STRAP</name>
<accession>A0A4V6L5W7</accession>
<dbReference type="Gene3D" id="3.90.220.20">
    <property type="entry name" value="DNA methylase specificity domains"/>
    <property type="match status" value="2"/>
</dbReference>
<dbReference type="Pfam" id="PF01420">
    <property type="entry name" value="Methylase_S"/>
    <property type="match status" value="2"/>
</dbReference>
<protein>
    <submittedName>
        <fullName evidence="5">Type I restriction-modification system S subunit</fullName>
    </submittedName>
</protein>
<evidence type="ECO:0000313" key="6">
    <source>
        <dbReference type="Proteomes" id="UP000403538"/>
    </source>
</evidence>
<feature type="domain" description="Type I restriction modification DNA specificity" evidence="4">
    <location>
        <begin position="47"/>
        <end position="156"/>
    </location>
</feature>
<dbReference type="RefSeq" id="WP_126407309.1">
    <property type="nucleotide sequence ID" value="NZ_CABEID010000001.1"/>
</dbReference>
<feature type="domain" description="Type I restriction modification DNA specificity" evidence="4">
    <location>
        <begin position="185"/>
        <end position="337"/>
    </location>
</feature>
<dbReference type="GO" id="GO:0009307">
    <property type="term" value="P:DNA restriction-modification system"/>
    <property type="evidence" value="ECO:0007669"/>
    <property type="project" value="UniProtKB-KW"/>
</dbReference>
<dbReference type="GO" id="GO:0003677">
    <property type="term" value="F:DNA binding"/>
    <property type="evidence" value="ECO:0007669"/>
    <property type="project" value="UniProtKB-KW"/>
</dbReference>
<dbReference type="PANTHER" id="PTHR30408">
    <property type="entry name" value="TYPE-1 RESTRICTION ENZYME ECOKI SPECIFICITY PROTEIN"/>
    <property type="match status" value="1"/>
</dbReference>
<proteinExistence type="inferred from homology"/>
<gene>
    <name evidence="5" type="ORF">NCTC11062_01205</name>
</gene>
<dbReference type="InterPro" id="IPR000055">
    <property type="entry name" value="Restrct_endonuc_typeI_TRD"/>
</dbReference>
<dbReference type="EMBL" id="CABEID010000001">
    <property type="protein sequence ID" value="VTS37357.1"/>
    <property type="molecule type" value="Genomic_DNA"/>
</dbReference>
<dbReference type="Proteomes" id="UP000403538">
    <property type="component" value="Unassembled WGS sequence"/>
</dbReference>
<dbReference type="AlphaFoldDB" id="A0A4V6L5W7"/>
<dbReference type="InterPro" id="IPR052021">
    <property type="entry name" value="Type-I_RS_S_subunit"/>
</dbReference>
<evidence type="ECO:0000256" key="2">
    <source>
        <dbReference type="ARBA" id="ARBA00022747"/>
    </source>
</evidence>
<organism evidence="5 6">
    <name type="scientific">Streptococcus anginosus</name>
    <dbReference type="NCBI Taxonomy" id="1328"/>
    <lineage>
        <taxon>Bacteria</taxon>
        <taxon>Bacillati</taxon>
        <taxon>Bacillota</taxon>
        <taxon>Bacilli</taxon>
        <taxon>Lactobacillales</taxon>
        <taxon>Streptococcaceae</taxon>
        <taxon>Streptococcus</taxon>
        <taxon>Streptococcus anginosus group</taxon>
    </lineage>
</organism>